<feature type="domain" description="ABC transporter" evidence="9">
    <location>
        <begin position="13"/>
        <end position="233"/>
    </location>
</feature>
<keyword evidence="5 10" id="KW-0067">ATP-binding</keyword>
<sequence>MNAHASSNGGTAIAVRGLRHAFNGHTVLDGVDLDVPAGTVLALLGPSGCGKSTLLKSLAGLLRPQQGRIRFGDAAVCDTRVHEPPERRGLGMVFQDYALWPHMTVAQNVGFPLEMRGVARRARPALVQEALALVGLHEHAARRPSELSGGQQQRVALARAIVARPRVLLFDEPLSNLDRTLRESLCTEIGALLRRLGTTAVYVTHDHEEAHALAHTIARMAHGRIADLVANHKDTA</sequence>
<keyword evidence="2" id="KW-1003">Cell membrane</keyword>
<organism evidence="10 11">
    <name type="scientific">Achromobacter pestifer</name>
    <dbReference type="NCBI Taxonomy" id="1353889"/>
    <lineage>
        <taxon>Bacteria</taxon>
        <taxon>Pseudomonadati</taxon>
        <taxon>Pseudomonadota</taxon>
        <taxon>Betaproteobacteria</taxon>
        <taxon>Burkholderiales</taxon>
        <taxon>Alcaligenaceae</taxon>
        <taxon>Achromobacter</taxon>
    </lineage>
</organism>
<dbReference type="InterPro" id="IPR027417">
    <property type="entry name" value="P-loop_NTPase"/>
</dbReference>
<reference evidence="10 11" key="1">
    <citation type="submission" date="2020-04" db="EMBL/GenBank/DDBJ databases">
        <authorList>
            <person name="De Canck E."/>
        </authorList>
    </citation>
    <scope>NUCLEOTIDE SEQUENCE [LARGE SCALE GENOMIC DNA]</scope>
    <source>
        <strain evidence="10 11">LMG 3431</strain>
    </source>
</reference>
<evidence type="ECO:0000259" key="9">
    <source>
        <dbReference type="PROSITE" id="PS50893"/>
    </source>
</evidence>
<dbReference type="Gene3D" id="3.40.50.300">
    <property type="entry name" value="P-loop containing nucleotide triphosphate hydrolases"/>
    <property type="match status" value="1"/>
</dbReference>
<dbReference type="InterPro" id="IPR003593">
    <property type="entry name" value="AAA+_ATPase"/>
</dbReference>
<dbReference type="GO" id="GO:0015697">
    <property type="term" value="P:quaternary ammonium group transport"/>
    <property type="evidence" value="ECO:0007669"/>
    <property type="project" value="UniProtKB-ARBA"/>
</dbReference>
<evidence type="ECO:0000256" key="6">
    <source>
        <dbReference type="ARBA" id="ARBA00023004"/>
    </source>
</evidence>
<accession>A0A6S6YIK2</accession>
<dbReference type="SMART" id="SM00382">
    <property type="entry name" value="AAA"/>
    <property type="match status" value="1"/>
</dbReference>
<dbReference type="PROSITE" id="PS50893">
    <property type="entry name" value="ABC_TRANSPORTER_2"/>
    <property type="match status" value="1"/>
</dbReference>
<dbReference type="GO" id="GO:0015408">
    <property type="term" value="F:ABC-type ferric iron transporter activity"/>
    <property type="evidence" value="ECO:0007669"/>
    <property type="project" value="InterPro"/>
</dbReference>
<dbReference type="PANTHER" id="PTHR42781">
    <property type="entry name" value="SPERMIDINE/PUTRESCINE IMPORT ATP-BINDING PROTEIN POTA"/>
    <property type="match status" value="1"/>
</dbReference>
<gene>
    <name evidence="10" type="primary">msiK</name>
    <name evidence="10" type="ORF">LMG3431_00121</name>
</gene>
<evidence type="ECO:0000256" key="4">
    <source>
        <dbReference type="ARBA" id="ARBA00022741"/>
    </source>
</evidence>
<keyword evidence="6" id="KW-0408">Iron</keyword>
<dbReference type="CDD" id="cd03259">
    <property type="entry name" value="ABC_Carb_Solutes_like"/>
    <property type="match status" value="1"/>
</dbReference>
<keyword evidence="3" id="KW-0410">Iron transport</keyword>
<dbReference type="RefSeq" id="WP_175172484.1">
    <property type="nucleotide sequence ID" value="NZ_CADIJX010000001.1"/>
</dbReference>
<protein>
    <submittedName>
        <fullName evidence="10">Diacetylchitobiose uptake system ATP-binding protein MsiK</fullName>
    </submittedName>
</protein>
<keyword evidence="8" id="KW-0472">Membrane</keyword>
<evidence type="ECO:0000313" key="10">
    <source>
        <dbReference type="EMBL" id="CAB3625166.1"/>
    </source>
</evidence>
<evidence type="ECO:0000256" key="5">
    <source>
        <dbReference type="ARBA" id="ARBA00022840"/>
    </source>
</evidence>
<keyword evidence="1" id="KW-0813">Transport</keyword>
<dbReference type="GO" id="GO:0005524">
    <property type="term" value="F:ATP binding"/>
    <property type="evidence" value="ECO:0007669"/>
    <property type="project" value="UniProtKB-KW"/>
</dbReference>
<proteinExistence type="predicted"/>
<dbReference type="GO" id="GO:0016020">
    <property type="term" value="C:membrane"/>
    <property type="evidence" value="ECO:0007669"/>
    <property type="project" value="InterPro"/>
</dbReference>
<keyword evidence="4" id="KW-0547">Nucleotide-binding</keyword>
<dbReference type="PROSITE" id="PS00211">
    <property type="entry name" value="ABC_TRANSPORTER_1"/>
    <property type="match status" value="1"/>
</dbReference>
<evidence type="ECO:0000256" key="8">
    <source>
        <dbReference type="ARBA" id="ARBA00023136"/>
    </source>
</evidence>
<dbReference type="FunFam" id="3.40.50.300:FF:000425">
    <property type="entry name" value="Probable ABC transporter, ATP-binding subunit"/>
    <property type="match status" value="1"/>
</dbReference>
<dbReference type="InterPro" id="IPR050093">
    <property type="entry name" value="ABC_SmlMolc_Importer"/>
</dbReference>
<dbReference type="PANTHER" id="PTHR42781:SF4">
    <property type="entry name" value="SPERMIDINE_PUTRESCINE IMPORT ATP-BINDING PROTEIN POTA"/>
    <property type="match status" value="1"/>
</dbReference>
<evidence type="ECO:0000256" key="7">
    <source>
        <dbReference type="ARBA" id="ARBA00023065"/>
    </source>
</evidence>
<keyword evidence="11" id="KW-1185">Reference proteome</keyword>
<dbReference type="EMBL" id="CADIJX010000001">
    <property type="protein sequence ID" value="CAB3625166.1"/>
    <property type="molecule type" value="Genomic_DNA"/>
</dbReference>
<dbReference type="InterPro" id="IPR003439">
    <property type="entry name" value="ABC_transporter-like_ATP-bd"/>
</dbReference>
<dbReference type="Pfam" id="PF00005">
    <property type="entry name" value="ABC_tran"/>
    <property type="match status" value="1"/>
</dbReference>
<keyword evidence="7" id="KW-0406">Ion transport</keyword>
<dbReference type="SUPFAM" id="SSF52540">
    <property type="entry name" value="P-loop containing nucleoside triphosphate hydrolases"/>
    <property type="match status" value="1"/>
</dbReference>
<evidence type="ECO:0000256" key="1">
    <source>
        <dbReference type="ARBA" id="ARBA00022448"/>
    </source>
</evidence>
<evidence type="ECO:0000256" key="3">
    <source>
        <dbReference type="ARBA" id="ARBA00022496"/>
    </source>
</evidence>
<evidence type="ECO:0000256" key="2">
    <source>
        <dbReference type="ARBA" id="ARBA00022475"/>
    </source>
</evidence>
<dbReference type="InterPro" id="IPR017871">
    <property type="entry name" value="ABC_transporter-like_CS"/>
</dbReference>
<dbReference type="InterPro" id="IPR015853">
    <property type="entry name" value="ABC_transpr_FbpC"/>
</dbReference>
<dbReference type="AlphaFoldDB" id="A0A6S6YIK2"/>
<name>A0A6S6YIK2_9BURK</name>
<dbReference type="Proteomes" id="UP000494108">
    <property type="component" value="Unassembled WGS sequence"/>
</dbReference>
<evidence type="ECO:0000313" key="11">
    <source>
        <dbReference type="Proteomes" id="UP000494108"/>
    </source>
</evidence>
<dbReference type="GO" id="GO:0016887">
    <property type="term" value="F:ATP hydrolysis activity"/>
    <property type="evidence" value="ECO:0007669"/>
    <property type="project" value="InterPro"/>
</dbReference>